<evidence type="ECO:0000256" key="8">
    <source>
        <dbReference type="ARBA" id="ARBA00022833"/>
    </source>
</evidence>
<proteinExistence type="inferred from homology"/>
<dbReference type="Gene3D" id="1.10.150.390">
    <property type="match status" value="1"/>
</dbReference>
<dbReference type="PANTHER" id="PTHR48446:SF1">
    <property type="entry name" value="DNA-DIRECTED RNA POLYMERASE SUBUNIT BETA' N-TERMINAL SECTION"/>
    <property type="match status" value="1"/>
</dbReference>
<comment type="function">
    <text evidence="13">DNA-dependent RNA polymerase catalyzes the transcription of DNA into RNA using the four ribonucleoside triphosphates as substrates. Largest and catalytic core component of RNA polymerase III which synthesizes small RNAs, such as 5S rRNA and tRNAs. Forms the polymerase active center together with the second largest subunit. A single-stranded DNA template strand of the promoter is positioned within the central active site cleft of Pol III. A bridging helix emanates from RPC1 and crosses the cleft near the catalytic site and is thought to promote translocation of Pol III by acting as a ratchet that moves the RNA-DNA hybrid through the active site by switching from straight to bent conformations at each step of nucleotide addition.</text>
</comment>
<evidence type="ECO:0000256" key="1">
    <source>
        <dbReference type="ARBA" id="ARBA00004123"/>
    </source>
</evidence>
<dbReference type="EMBL" id="JAUKUD010000005">
    <property type="protein sequence ID" value="KAK0742897.1"/>
    <property type="molecule type" value="Genomic_DNA"/>
</dbReference>
<evidence type="ECO:0000256" key="9">
    <source>
        <dbReference type="ARBA" id="ARBA00022842"/>
    </source>
</evidence>
<comment type="similarity">
    <text evidence="2 14">Belongs to the RNA polymerase beta' chain family.</text>
</comment>
<dbReference type="PANTHER" id="PTHR48446">
    <property type="entry name" value="DNA-DIRECTED RNA POLYMERASE SUBUNIT BETA' N-TERMINAL SECTION"/>
    <property type="match status" value="1"/>
</dbReference>
<keyword evidence="5 14" id="KW-0808">Transferase</keyword>
<dbReference type="GO" id="GO:0003677">
    <property type="term" value="F:DNA binding"/>
    <property type="evidence" value="ECO:0007669"/>
    <property type="project" value="InterPro"/>
</dbReference>
<sequence length="1529" mass="170262">MAPAVKSAPVKQQLVDNLPKRFKALKFGVQTPQDIVSQGILEVSDNLLYDVQNGRVPFPHGPLDPRLGTSSKTGTCATCHQSLQECMGHFGFVRLPLPVFHIGYLKYIQATLQNICKKCSRVLLEEDKRRQTLRELRRPGIDNLKRTQILKTVNETCRKAKTCPYCGALQGVIRRLSVLKLVHDKYSAYNKSTAQKKVPPEDKVKFDASFETAKRYLPDLEKHARKAMDDLNPLRVLELFKAISPTDCEIMGMNPAEGRPEMFLWQYIPAPPICIRPSVAQENASNEDDITSKLSEIILYSAFLRGALQKGSPLSNIMEQWEFLQLQVGLYVNSEVPGLQQPGFGKPIRGFCQRLKGKQGRFRGNLSGKRVDFSGRTVISPDPNLSIEEVAVPQLVAKNMTYPERVNRQNIDKLRQCILNGPTVWPGAQALVAKDGSIKYNLKYGGVAIREQRARDLQPGDVVERHLEDGDIVLFNRQPSLHKLSIMSHRAKIRPWRTFRLNECVCTPYNADFDGDEMNLHVPQTEEARAEAMQLMGVKHNLATPKNGEPIIAATQDFITAAYVLTSKDKFYDRKTFAYICTQMLLGDTHLDLPPPVIIKPQMLWTGKQIFNVLMRPNKQSNVLVNLECKNKVYKKKANELADMDIDDTYLVVRNSEVMCGRMDKSTVGGGKKNSVFYVILRDFGPDAAAAAMNRLAKLCARTLGIQGFSIGVGDVFPSTSLTAEKMQLVETAYAQCDVLIEKFKEGKLEKAAGCDLEETLENMISGILSKVRQQAGDYCVKTLSKYNSPLIMAKSGSKGSDINVAQMIACVGQQIIGGKRVADGFQDRTLPHFFKNARQPPSKGFVRNSFYTGLLPTEFLFHAISGREGLVDTAVKTAETGYMSRRLMKSLEDLSTQYDDTVRTSAGGIVQFQFGADRLDPVDMEGEAKPVNFERTWNHTENITWDNKDRSLLPSEMSEMSNEILDLQRSRYTRRDIVTGTELFYDDEAIQTSGANDVMMAIDEHEGARGFLNSVRDYVGERALKLAKARKAAGLDPCLPFLDSKFKVEFKAWEAERNAEDPTLDEQERALQQLHVEQVAKVSEKALRRFIEECLDKYRKAQTEPGHAVGAVGAQSIGEPGTQMTLKTFHFAGVAGMSITQGVPRIKEIINASKNISTPVIECELENKTDIMAARLVKGRIEKTYISDIITYIEDEWLPDVAKIVLKLDLQVLADMQLGISLKDIADAIIKAKKLKLKIEADDLRIRGDQIDIIVRNTWRDVTAAKKAAKVRAAMLEKGVAMAGDGSAADFQLRVNFLKRMLPLVPVSGYPEATRAIIQTSETANGDGTFNNKVLVEGYGLRACMTTEGVVGTNCTSNSVMETRDVLGIEAARFTIAKEIGDVMGDMNIDPRHMDLLADVMTYKGEVLGITRFGLSKMRDSVLQLASFEKTPDHLFEAAAGMKTDPIEGVSECIIMGQGMSIGTGAFQVVRRLGIRDHQVVPKPTPFEDAWRKAEISKHQAVLEKRKAAVARRSMGQMENGLQPVVVC</sequence>
<dbReference type="InterPro" id="IPR007081">
    <property type="entry name" value="RNA_pol_Rpb1_5"/>
</dbReference>
<keyword evidence="4 14" id="KW-0240">DNA-directed RNA polymerase</keyword>
<evidence type="ECO:0000256" key="7">
    <source>
        <dbReference type="ARBA" id="ARBA00022723"/>
    </source>
</evidence>
<evidence type="ECO:0000256" key="5">
    <source>
        <dbReference type="ARBA" id="ARBA00022679"/>
    </source>
</evidence>
<comment type="caution">
    <text evidence="16">The sequence shown here is derived from an EMBL/GenBank/DDBJ whole genome shotgun (WGS) entry which is preliminary data.</text>
</comment>
<dbReference type="Gene3D" id="2.40.40.20">
    <property type="match status" value="1"/>
</dbReference>
<keyword evidence="7" id="KW-0479">Metal-binding</keyword>
<dbReference type="InterPro" id="IPR007083">
    <property type="entry name" value="RNA_pol_Rpb1_4"/>
</dbReference>
<comment type="subunit">
    <text evidence="3">Component of the RNA polymerase III (Pol III) complex consisting of 17 subunits.</text>
</comment>
<evidence type="ECO:0000256" key="11">
    <source>
        <dbReference type="ARBA" id="ARBA00023242"/>
    </source>
</evidence>
<keyword evidence="9" id="KW-0460">Magnesium</keyword>
<dbReference type="InterPro" id="IPR042102">
    <property type="entry name" value="RNA_pol_Rpb1_3_sf"/>
</dbReference>
<dbReference type="CDD" id="cd02583">
    <property type="entry name" value="RNAP_III_RPC1_N"/>
    <property type="match status" value="1"/>
</dbReference>
<evidence type="ECO:0000313" key="17">
    <source>
        <dbReference type="Proteomes" id="UP001172155"/>
    </source>
</evidence>
<evidence type="ECO:0000256" key="2">
    <source>
        <dbReference type="ARBA" id="ARBA00006460"/>
    </source>
</evidence>
<gene>
    <name evidence="16" type="ORF">B0T18DRAFT_430293</name>
</gene>
<dbReference type="Proteomes" id="UP001172155">
    <property type="component" value="Unassembled WGS sequence"/>
</dbReference>
<dbReference type="InterPro" id="IPR006592">
    <property type="entry name" value="RNA_pol_N"/>
</dbReference>
<dbReference type="FunFam" id="2.40.40.20:FF:000019">
    <property type="entry name" value="DNA-directed RNA polymerase II subunit RPB1"/>
    <property type="match status" value="1"/>
</dbReference>
<evidence type="ECO:0000256" key="10">
    <source>
        <dbReference type="ARBA" id="ARBA00023163"/>
    </source>
</evidence>
<dbReference type="SUPFAM" id="SSF64484">
    <property type="entry name" value="beta and beta-prime subunits of DNA dependent RNA-polymerase"/>
    <property type="match status" value="1"/>
</dbReference>
<dbReference type="GO" id="GO:0003899">
    <property type="term" value="F:DNA-directed RNA polymerase activity"/>
    <property type="evidence" value="ECO:0007669"/>
    <property type="project" value="UniProtKB-EC"/>
</dbReference>
<dbReference type="Pfam" id="PF05000">
    <property type="entry name" value="RNA_pol_Rpb1_4"/>
    <property type="match status" value="1"/>
</dbReference>
<dbReference type="GO" id="GO:0000428">
    <property type="term" value="C:DNA-directed RNA polymerase complex"/>
    <property type="evidence" value="ECO:0007669"/>
    <property type="project" value="UniProtKB-KW"/>
</dbReference>
<evidence type="ECO:0000313" key="16">
    <source>
        <dbReference type="EMBL" id="KAK0742897.1"/>
    </source>
</evidence>
<evidence type="ECO:0000256" key="12">
    <source>
        <dbReference type="ARBA" id="ARBA00048552"/>
    </source>
</evidence>
<evidence type="ECO:0000256" key="14">
    <source>
        <dbReference type="RuleBase" id="RU004279"/>
    </source>
</evidence>
<evidence type="ECO:0000256" key="13">
    <source>
        <dbReference type="ARBA" id="ARBA00058108"/>
    </source>
</evidence>
<dbReference type="InterPro" id="IPR007066">
    <property type="entry name" value="RNA_pol_Rpb1_3"/>
</dbReference>
<evidence type="ECO:0000259" key="15">
    <source>
        <dbReference type="SMART" id="SM00663"/>
    </source>
</evidence>
<accession>A0AA40EP56</accession>
<dbReference type="Gene3D" id="1.10.274.100">
    <property type="entry name" value="RNA polymerase Rpb1, domain 3"/>
    <property type="match status" value="1"/>
</dbReference>
<dbReference type="InterPro" id="IPR035698">
    <property type="entry name" value="RNAP_III_Rpc1_C"/>
</dbReference>
<dbReference type="CDD" id="cd02736">
    <property type="entry name" value="RNAP_III_Rpc1_C"/>
    <property type="match status" value="1"/>
</dbReference>
<dbReference type="InterPro" id="IPR044893">
    <property type="entry name" value="RNA_pol_Rpb1_clamp_domain"/>
</dbReference>
<dbReference type="FunFam" id="1.10.150.390:FF:000004">
    <property type="entry name" value="DNA-directed RNA polymerase subunit"/>
    <property type="match status" value="1"/>
</dbReference>
<keyword evidence="10 14" id="KW-0804">Transcription</keyword>
<dbReference type="Gene3D" id="4.10.860.120">
    <property type="entry name" value="RNA polymerase II, clamp domain"/>
    <property type="match status" value="1"/>
</dbReference>
<dbReference type="Pfam" id="PF00623">
    <property type="entry name" value="RNA_pol_Rpb1_2"/>
    <property type="match status" value="1"/>
</dbReference>
<dbReference type="Pfam" id="PF04983">
    <property type="entry name" value="RNA_pol_Rpb1_3"/>
    <property type="match status" value="1"/>
</dbReference>
<dbReference type="Pfam" id="PF04998">
    <property type="entry name" value="RNA_pol_Rpb1_5"/>
    <property type="match status" value="1"/>
</dbReference>
<comment type="subcellular location">
    <subcellularLocation>
        <location evidence="1">Nucleus</location>
    </subcellularLocation>
</comment>
<dbReference type="GO" id="GO:0005634">
    <property type="term" value="C:nucleus"/>
    <property type="evidence" value="ECO:0007669"/>
    <property type="project" value="UniProtKB-SubCell"/>
</dbReference>
<dbReference type="Gene3D" id="3.30.1490.180">
    <property type="entry name" value="RNA polymerase ii"/>
    <property type="match status" value="1"/>
</dbReference>
<feature type="domain" description="RNA polymerase N-terminal" evidence="15">
    <location>
        <begin position="261"/>
        <end position="566"/>
    </location>
</feature>
<keyword evidence="17" id="KW-1185">Reference proteome</keyword>
<dbReference type="Pfam" id="PF04997">
    <property type="entry name" value="RNA_pol_Rpb1_1"/>
    <property type="match status" value="1"/>
</dbReference>
<name>A0AA40EP56_9PEZI</name>
<comment type="catalytic activity">
    <reaction evidence="12 14">
        <text>RNA(n) + a ribonucleoside 5'-triphosphate = RNA(n+1) + diphosphate</text>
        <dbReference type="Rhea" id="RHEA:21248"/>
        <dbReference type="Rhea" id="RHEA-COMP:14527"/>
        <dbReference type="Rhea" id="RHEA-COMP:17342"/>
        <dbReference type="ChEBI" id="CHEBI:33019"/>
        <dbReference type="ChEBI" id="CHEBI:61557"/>
        <dbReference type="ChEBI" id="CHEBI:140395"/>
        <dbReference type="EC" id="2.7.7.6"/>
    </reaction>
</comment>
<evidence type="ECO:0000256" key="6">
    <source>
        <dbReference type="ARBA" id="ARBA00022695"/>
    </source>
</evidence>
<dbReference type="GO" id="GO:0046872">
    <property type="term" value="F:metal ion binding"/>
    <property type="evidence" value="ECO:0007669"/>
    <property type="project" value="UniProtKB-KW"/>
</dbReference>
<dbReference type="InterPro" id="IPR035697">
    <property type="entry name" value="RNAP_III_RPC1_N"/>
</dbReference>
<dbReference type="FunFam" id="1.10.274.100:FF:000008">
    <property type="entry name" value="DNA-directed RNA polymerase subunit"/>
    <property type="match status" value="1"/>
</dbReference>
<keyword evidence="8" id="KW-0862">Zinc</keyword>
<dbReference type="Gene3D" id="1.10.132.30">
    <property type="match status" value="1"/>
</dbReference>
<dbReference type="InterPro" id="IPR000722">
    <property type="entry name" value="RNA_pol_asu"/>
</dbReference>
<dbReference type="Gene3D" id="6.10.250.2940">
    <property type="match status" value="1"/>
</dbReference>
<evidence type="ECO:0000256" key="3">
    <source>
        <dbReference type="ARBA" id="ARBA00011206"/>
    </source>
</evidence>
<dbReference type="FunFam" id="1.10.132.30:FF:000001">
    <property type="entry name" value="DNA-directed RNA polymerase subunit"/>
    <property type="match status" value="1"/>
</dbReference>
<dbReference type="InterPro" id="IPR007080">
    <property type="entry name" value="RNA_pol_Rpb1_1"/>
</dbReference>
<evidence type="ECO:0000256" key="4">
    <source>
        <dbReference type="ARBA" id="ARBA00022478"/>
    </source>
</evidence>
<dbReference type="EC" id="2.7.7.6" evidence="14"/>
<dbReference type="FunFam" id="4.10.860.120:FF:000004">
    <property type="entry name" value="DNA-directed RNA polymerase subunit"/>
    <property type="match status" value="1"/>
</dbReference>
<dbReference type="GO" id="GO:0006351">
    <property type="term" value="P:DNA-templated transcription"/>
    <property type="evidence" value="ECO:0007669"/>
    <property type="project" value="InterPro"/>
</dbReference>
<dbReference type="InterPro" id="IPR015700">
    <property type="entry name" value="RPC1"/>
</dbReference>
<organism evidence="16 17">
    <name type="scientific">Schizothecium vesticola</name>
    <dbReference type="NCBI Taxonomy" id="314040"/>
    <lineage>
        <taxon>Eukaryota</taxon>
        <taxon>Fungi</taxon>
        <taxon>Dikarya</taxon>
        <taxon>Ascomycota</taxon>
        <taxon>Pezizomycotina</taxon>
        <taxon>Sordariomycetes</taxon>
        <taxon>Sordariomycetidae</taxon>
        <taxon>Sordariales</taxon>
        <taxon>Schizotheciaceae</taxon>
        <taxon>Schizothecium</taxon>
    </lineage>
</organism>
<protein>
    <recommendedName>
        <fullName evidence="14">DNA-directed RNA polymerase subunit</fullName>
        <ecNumber evidence="14">2.7.7.6</ecNumber>
    </recommendedName>
</protein>
<dbReference type="NCBIfam" id="NF006336">
    <property type="entry name" value="PRK08566.1"/>
    <property type="match status" value="1"/>
</dbReference>
<keyword evidence="11" id="KW-0539">Nucleus</keyword>
<dbReference type="SMART" id="SM00663">
    <property type="entry name" value="RPOLA_N"/>
    <property type="match status" value="1"/>
</dbReference>
<dbReference type="InterPro" id="IPR038120">
    <property type="entry name" value="Rpb1_funnel_sf"/>
</dbReference>
<keyword evidence="6 14" id="KW-0548">Nucleotidyltransferase</keyword>
<dbReference type="Gene3D" id="6.20.50.80">
    <property type="match status" value="1"/>
</dbReference>
<reference evidence="16" key="1">
    <citation type="submission" date="2023-06" db="EMBL/GenBank/DDBJ databases">
        <title>Genome-scale phylogeny and comparative genomics of the fungal order Sordariales.</title>
        <authorList>
            <consortium name="Lawrence Berkeley National Laboratory"/>
            <person name="Hensen N."/>
            <person name="Bonometti L."/>
            <person name="Westerberg I."/>
            <person name="Brannstrom I.O."/>
            <person name="Guillou S."/>
            <person name="Cros-Aarteil S."/>
            <person name="Calhoun S."/>
            <person name="Haridas S."/>
            <person name="Kuo A."/>
            <person name="Mondo S."/>
            <person name="Pangilinan J."/>
            <person name="Riley R."/>
            <person name="LaButti K."/>
            <person name="Andreopoulos B."/>
            <person name="Lipzen A."/>
            <person name="Chen C."/>
            <person name="Yanf M."/>
            <person name="Daum C."/>
            <person name="Ng V."/>
            <person name="Clum A."/>
            <person name="Steindorff A."/>
            <person name="Ohm R."/>
            <person name="Martin F."/>
            <person name="Silar P."/>
            <person name="Natvig D."/>
            <person name="Lalanne C."/>
            <person name="Gautier V."/>
            <person name="Ament-velasquez S.L."/>
            <person name="Kruys A."/>
            <person name="Hutchinson M.I."/>
            <person name="Powell A.J."/>
            <person name="Barry K."/>
            <person name="Miller A.N."/>
            <person name="Grigoriev I.V."/>
            <person name="Debuchy R."/>
            <person name="Gladieux P."/>
            <person name="Thoren M.H."/>
            <person name="Johannesson H."/>
        </authorList>
    </citation>
    <scope>NUCLEOTIDE SEQUENCE</scope>
    <source>
        <strain evidence="16">SMH3187-1</strain>
    </source>
</reference>